<dbReference type="Pfam" id="PF13727">
    <property type="entry name" value="CoA_binding_3"/>
    <property type="match status" value="1"/>
</dbReference>
<keyword evidence="3 9" id="KW-0808">Transferase</keyword>
<dbReference type="NCBIfam" id="TIGR03025">
    <property type="entry name" value="EPS_sugtrans"/>
    <property type="match status" value="1"/>
</dbReference>
<proteinExistence type="inferred from homology"/>
<dbReference type="GO" id="GO:0016020">
    <property type="term" value="C:membrane"/>
    <property type="evidence" value="ECO:0007669"/>
    <property type="project" value="UniProtKB-SubCell"/>
</dbReference>
<evidence type="ECO:0000313" key="9">
    <source>
        <dbReference type="EMBL" id="SMF93359.1"/>
    </source>
</evidence>
<comment type="similarity">
    <text evidence="2">Belongs to the bacterial sugar transferase family.</text>
</comment>
<dbReference type="STRING" id="1760988.SAMN02949497_0637"/>
<protein>
    <submittedName>
        <fullName evidence="9">Putative colanic acid biosysnthesis UDP-glucose lipid carrier transferase</fullName>
    </submittedName>
</protein>
<feature type="transmembrane region" description="Helical" evidence="7">
    <location>
        <begin position="88"/>
        <end position="105"/>
    </location>
</feature>
<dbReference type="Gene3D" id="3.40.50.720">
    <property type="entry name" value="NAD(P)-binding Rossmann-like Domain"/>
    <property type="match status" value="1"/>
</dbReference>
<comment type="subcellular location">
    <subcellularLocation>
        <location evidence="1">Membrane</location>
        <topology evidence="1">Multi-pass membrane protein</topology>
    </subcellularLocation>
</comment>
<feature type="transmembrane region" description="Helical" evidence="7">
    <location>
        <begin position="325"/>
        <end position="346"/>
    </location>
</feature>
<reference evidence="9 10" key="1">
    <citation type="submission" date="2016-12" db="EMBL/GenBank/DDBJ databases">
        <authorList>
            <person name="Song W.-J."/>
            <person name="Kurnit D.M."/>
        </authorList>
    </citation>
    <scope>NUCLEOTIDE SEQUENCE [LARGE SCALE GENOMIC DNA]</scope>
    <source>
        <strain evidence="9 10">175</strain>
    </source>
</reference>
<feature type="domain" description="Bacterial sugar transferase" evidence="8">
    <location>
        <begin position="320"/>
        <end position="504"/>
    </location>
</feature>
<keyword evidence="5 7" id="KW-1133">Transmembrane helix</keyword>
<dbReference type="EMBL" id="FXAM01000001">
    <property type="protein sequence ID" value="SMF93359.1"/>
    <property type="molecule type" value="Genomic_DNA"/>
</dbReference>
<dbReference type="PANTHER" id="PTHR30576">
    <property type="entry name" value="COLANIC BIOSYNTHESIS UDP-GLUCOSE LIPID CARRIER TRANSFERASE"/>
    <property type="match status" value="1"/>
</dbReference>
<dbReference type="NCBIfam" id="TIGR03023">
    <property type="entry name" value="WcaJ_sugtrans"/>
    <property type="match status" value="1"/>
</dbReference>
<gene>
    <name evidence="9" type="ORF">SAMN02949497_0637</name>
</gene>
<dbReference type="InterPro" id="IPR017475">
    <property type="entry name" value="EPS_sugar_tfrase"/>
</dbReference>
<dbReference type="Pfam" id="PF02397">
    <property type="entry name" value="Bac_transf"/>
    <property type="match status" value="1"/>
</dbReference>
<dbReference type="Proteomes" id="UP000192923">
    <property type="component" value="Unassembled WGS sequence"/>
</dbReference>
<dbReference type="SUPFAM" id="SSF51735">
    <property type="entry name" value="NAD(P)-binding Rossmann-fold domains"/>
    <property type="match status" value="1"/>
</dbReference>
<feature type="transmembrane region" description="Helical" evidence="7">
    <location>
        <begin position="150"/>
        <end position="173"/>
    </location>
</feature>
<evidence type="ECO:0000256" key="4">
    <source>
        <dbReference type="ARBA" id="ARBA00022692"/>
    </source>
</evidence>
<keyword evidence="6 7" id="KW-0472">Membrane</keyword>
<keyword evidence="4 7" id="KW-0812">Transmembrane</keyword>
<keyword evidence="10" id="KW-1185">Reference proteome</keyword>
<dbReference type="InterPro" id="IPR003362">
    <property type="entry name" value="Bact_transf"/>
</dbReference>
<evidence type="ECO:0000256" key="3">
    <source>
        <dbReference type="ARBA" id="ARBA00022679"/>
    </source>
</evidence>
<dbReference type="InterPro" id="IPR017473">
    <property type="entry name" value="Undecaprenyl-P_gluc_Ptfrase"/>
</dbReference>
<evidence type="ECO:0000256" key="2">
    <source>
        <dbReference type="ARBA" id="ARBA00006464"/>
    </source>
</evidence>
<name>A0A1Y6CRV3_9GAMM</name>
<organism evidence="9 10">
    <name type="scientific">Methylomagnum ishizawai</name>
    <dbReference type="NCBI Taxonomy" id="1760988"/>
    <lineage>
        <taxon>Bacteria</taxon>
        <taxon>Pseudomonadati</taxon>
        <taxon>Pseudomonadota</taxon>
        <taxon>Gammaproteobacteria</taxon>
        <taxon>Methylococcales</taxon>
        <taxon>Methylococcaceae</taxon>
        <taxon>Methylomagnum</taxon>
    </lineage>
</organism>
<feature type="transmembrane region" description="Helical" evidence="7">
    <location>
        <begin position="61"/>
        <end position="82"/>
    </location>
</feature>
<evidence type="ECO:0000313" key="10">
    <source>
        <dbReference type="Proteomes" id="UP000192923"/>
    </source>
</evidence>
<dbReference type="GO" id="GO:0009242">
    <property type="term" value="P:colanic acid biosynthetic process"/>
    <property type="evidence" value="ECO:0007669"/>
    <property type="project" value="TreeGrafter"/>
</dbReference>
<evidence type="ECO:0000259" key="8">
    <source>
        <dbReference type="Pfam" id="PF02397"/>
    </source>
</evidence>
<feature type="transmembrane region" description="Helical" evidence="7">
    <location>
        <begin position="126"/>
        <end position="144"/>
    </location>
</feature>
<evidence type="ECO:0000256" key="7">
    <source>
        <dbReference type="SAM" id="Phobius"/>
    </source>
</evidence>
<accession>A0A1Y6CRV3</accession>
<dbReference type="PANTHER" id="PTHR30576:SF21">
    <property type="entry name" value="UDP-GLUCOSE:UNDECAPRENYL-PHOSPHATE GLUCOSE-1-PHOSPHATE TRANSFERASE"/>
    <property type="match status" value="1"/>
</dbReference>
<evidence type="ECO:0000256" key="1">
    <source>
        <dbReference type="ARBA" id="ARBA00004141"/>
    </source>
</evidence>
<dbReference type="GO" id="GO:0089702">
    <property type="term" value="F:undecaprenyl-phosphate glucose phosphotransferase activity"/>
    <property type="evidence" value="ECO:0007669"/>
    <property type="project" value="TreeGrafter"/>
</dbReference>
<evidence type="ECO:0000256" key="5">
    <source>
        <dbReference type="ARBA" id="ARBA00022989"/>
    </source>
</evidence>
<dbReference type="AlphaFoldDB" id="A0A1Y6CRV3"/>
<dbReference type="InterPro" id="IPR036291">
    <property type="entry name" value="NAD(P)-bd_dom_sf"/>
</dbReference>
<sequence>MLYQMKKSGTLLRNTRPPRWLKGNHGAYTETQAELECLPSARLTKAPSHGATSLDLPGVILIKWLLCPVVVSLGLALVALGYGHALDQPYVILGVLGFLVSAQVFDEINLYRDRARFPYFEAINSILWNWCVVFGVLLLVGYATKTAGMFSHGIIFTWFVMVPVALLGSQLLARNALRSVANRTKARKAVIIAANPLGLALHKKVTEDAYLGIRVVGFFDDRQAWRLPENMEDRLLGRVAETADYVRKHGIDLIYIALPMSLQPRVQQLLESLRDTTASVFFVPDIFIFDLIQARFSQVNGMPVVAICDTPFYGLRGLIKRGFDIVGSLAILLVISPVLLLVALGVKLDSPGPVLFRQRRYGLDGEEVIVYKFRSMTVTEDGAANYTQVTQNDNRVTVFGKFIRKTSLDELPQFINVLQGRMSLVGPRPHAIAVNEQYRKQILGYMIRHKVKPGITGWAQVNGFRGGDDLEHMRGRIECDLEYLRNWSLGLDCWIILKTVKVLFGDKHAY</sequence>
<evidence type="ECO:0000256" key="6">
    <source>
        <dbReference type="ARBA" id="ARBA00023136"/>
    </source>
</evidence>